<dbReference type="EMBL" id="CP022022">
    <property type="protein sequence ID" value="ASF42918.1"/>
    <property type="molecule type" value="Genomic_DNA"/>
</dbReference>
<dbReference type="RefSeq" id="WP_088593999.1">
    <property type="nucleotide sequence ID" value="NZ_CP022022.1"/>
</dbReference>
<proteinExistence type="predicted"/>
<evidence type="ECO:0000313" key="2">
    <source>
        <dbReference type="Proteomes" id="UP000197007"/>
    </source>
</evidence>
<organism evidence="1 2">
    <name type="scientific">Capnocytophaga endodontalis</name>
    <dbReference type="NCBI Taxonomy" id="2708117"/>
    <lineage>
        <taxon>Bacteria</taxon>
        <taxon>Pseudomonadati</taxon>
        <taxon>Bacteroidota</taxon>
        <taxon>Flavobacteriia</taxon>
        <taxon>Flavobacteriales</taxon>
        <taxon>Flavobacteriaceae</taxon>
        <taxon>Capnocytophaga</taxon>
    </lineage>
</organism>
<dbReference type="KEGG" id="capn:CBG49_07450"/>
<gene>
    <name evidence="1" type="ORF">CBG49_07450</name>
</gene>
<accession>A0A1Z4BNR6</accession>
<dbReference type="Proteomes" id="UP000197007">
    <property type="component" value="Chromosome"/>
</dbReference>
<keyword evidence="2" id="KW-1185">Reference proteome</keyword>
<dbReference type="AlphaFoldDB" id="A0A1Z4BNR6"/>
<evidence type="ECO:0000313" key="1">
    <source>
        <dbReference type="EMBL" id="ASF42918.1"/>
    </source>
</evidence>
<reference evidence="2" key="1">
    <citation type="submission" date="2017-06" db="EMBL/GenBank/DDBJ databases">
        <title>Complete genome sequence of Capnocytophaga sp. KCOM 1579 (=ChDC OS43) isolated from a human refractory periapical abscess lesion.</title>
        <authorList>
            <person name="Kook J.-K."/>
            <person name="Park S.-N."/>
            <person name="Lim Y.K."/>
            <person name="Roh H."/>
        </authorList>
    </citation>
    <scope>NUCLEOTIDE SEQUENCE [LARGE SCALE GENOMIC DNA]</scope>
    <source>
        <strain evidence="2">ChDC OS43</strain>
    </source>
</reference>
<protein>
    <submittedName>
        <fullName evidence="1">Uncharacterized protein</fullName>
    </submittedName>
</protein>
<name>A0A1Z4BNR6_9FLAO</name>
<sequence length="95" mass="11358">MAKEGFFTMETSLNILKNLFKEELISFDKQYDELTLKFKGYYLWCYVYKDTEEEILEEELGKLNLNIKYEAETPQQVIADFKKKALMLGLKERLL</sequence>